<evidence type="ECO:0000256" key="3">
    <source>
        <dbReference type="ARBA" id="ARBA00022723"/>
    </source>
</evidence>
<sequence length="312" mass="34836">MKFLSLLCAVLFLSCSVTSHTALQVTRGKPGTLQTDTVGEKGPIVFQKVLAADWMAERSGLINLKDPKAKEAKLESGKEPIQIYFYVIDHPKFGRYTIDTGIADIFRKDPKEWPISFLIAYAMNTSDLKVHVTVDEWLKKESKPVNGILLTHLHLDHILGTRDFPAGTPIYTGKQESTKRNFLNLFVQGTTDKILGPSPALEELTFSESEGNSARVLDFFGDQSLYVLQVPGHTTGSLAFLVRSTTGLHLMTGDTCHTRWGWEHSVTPGDFTADQERNRESLDFLKEIAVKFPKVHVHPGHQSLNTDSDIKK</sequence>
<evidence type="ECO:0000259" key="7">
    <source>
        <dbReference type="SMART" id="SM00849"/>
    </source>
</evidence>
<evidence type="ECO:0000256" key="2">
    <source>
        <dbReference type="ARBA" id="ARBA00007749"/>
    </source>
</evidence>
<keyword evidence="4 8" id="KW-0378">Hydrolase</keyword>
<dbReference type="GO" id="GO:0016787">
    <property type="term" value="F:hydrolase activity"/>
    <property type="evidence" value="ECO:0007669"/>
    <property type="project" value="UniProtKB-KW"/>
</dbReference>
<keyword evidence="5" id="KW-0862">Zinc</keyword>
<feature type="chain" id="PRO_5046208086" evidence="6">
    <location>
        <begin position="22"/>
        <end position="312"/>
    </location>
</feature>
<comment type="similarity">
    <text evidence="2">Belongs to the metallo-beta-lactamase superfamily.</text>
</comment>
<feature type="domain" description="Metallo-beta-lactamase" evidence="7">
    <location>
        <begin position="82"/>
        <end position="301"/>
    </location>
</feature>
<gene>
    <name evidence="8" type="ORF">BES34_017530</name>
</gene>
<dbReference type="PROSITE" id="PS51257">
    <property type="entry name" value="PROKAR_LIPOPROTEIN"/>
    <property type="match status" value="1"/>
</dbReference>
<dbReference type="Gene3D" id="3.60.15.10">
    <property type="entry name" value="Ribonuclease Z/Hydroxyacylglutathione hydrolase-like"/>
    <property type="match status" value="1"/>
</dbReference>
<dbReference type="RefSeq" id="WP_010410856.1">
    <property type="nucleotide sequence ID" value="NZ_MCRM02000024.1"/>
</dbReference>
<dbReference type="EMBL" id="MCRM02000024">
    <property type="protein sequence ID" value="PNV73297.1"/>
    <property type="molecule type" value="Genomic_DNA"/>
</dbReference>
<dbReference type="Pfam" id="PF00753">
    <property type="entry name" value="Lactamase_B"/>
    <property type="match status" value="1"/>
</dbReference>
<evidence type="ECO:0000256" key="5">
    <source>
        <dbReference type="ARBA" id="ARBA00022833"/>
    </source>
</evidence>
<dbReference type="InterPro" id="IPR051013">
    <property type="entry name" value="MBL_superfamily_lactonases"/>
</dbReference>
<keyword evidence="6" id="KW-0732">Signal</keyword>
<dbReference type="InterPro" id="IPR001279">
    <property type="entry name" value="Metallo-B-lactamas"/>
</dbReference>
<organism evidence="8 9">
    <name type="scientific">Leptospira inadai serovar Lyme</name>
    <dbReference type="NCBI Taxonomy" id="293084"/>
    <lineage>
        <taxon>Bacteria</taxon>
        <taxon>Pseudomonadati</taxon>
        <taxon>Spirochaetota</taxon>
        <taxon>Spirochaetia</taxon>
        <taxon>Leptospirales</taxon>
        <taxon>Leptospiraceae</taxon>
        <taxon>Leptospira</taxon>
    </lineage>
</organism>
<comment type="caution">
    <text evidence="8">The sequence shown here is derived from an EMBL/GenBank/DDBJ whole genome shotgun (WGS) entry which is preliminary data.</text>
</comment>
<dbReference type="SUPFAM" id="SSF56281">
    <property type="entry name" value="Metallo-hydrolase/oxidoreductase"/>
    <property type="match status" value="1"/>
</dbReference>
<name>A0ABX4YEJ6_9LEPT</name>
<reference evidence="8" key="1">
    <citation type="submission" date="2018-01" db="EMBL/GenBank/DDBJ databases">
        <title>Genomic characterization of Leptospira inadai serogroup Lyme isolated from captured rat in Brazil and comparative analysis with human reference strain.</title>
        <authorList>
            <person name="Moreno L.Z."/>
            <person name="Loureiro A.P."/>
            <person name="Miraglia F."/>
            <person name="Kremer F.S."/>
            <person name="Eslabao M.R."/>
            <person name="Dellagostin O.A."/>
            <person name="Lilenbaum W."/>
            <person name="Moreno A.M."/>
        </authorList>
    </citation>
    <scope>NUCLEOTIDE SEQUENCE [LARGE SCALE GENOMIC DNA]</scope>
    <source>
        <strain evidence="8">M34/99</strain>
    </source>
</reference>
<feature type="signal peptide" evidence="6">
    <location>
        <begin position="1"/>
        <end position="21"/>
    </location>
</feature>
<evidence type="ECO:0000256" key="4">
    <source>
        <dbReference type="ARBA" id="ARBA00022801"/>
    </source>
</evidence>
<comment type="cofactor">
    <cofactor evidence="1">
        <name>Zn(2+)</name>
        <dbReference type="ChEBI" id="CHEBI:29105"/>
    </cofactor>
</comment>
<dbReference type="SMART" id="SM00849">
    <property type="entry name" value="Lactamase_B"/>
    <property type="match status" value="1"/>
</dbReference>
<accession>A0ABX4YEJ6</accession>
<evidence type="ECO:0000256" key="6">
    <source>
        <dbReference type="SAM" id="SignalP"/>
    </source>
</evidence>
<evidence type="ECO:0000256" key="1">
    <source>
        <dbReference type="ARBA" id="ARBA00001947"/>
    </source>
</evidence>
<keyword evidence="3" id="KW-0479">Metal-binding</keyword>
<dbReference type="PANTHER" id="PTHR42978">
    <property type="entry name" value="QUORUM-QUENCHING LACTONASE YTNP-RELATED-RELATED"/>
    <property type="match status" value="1"/>
</dbReference>
<evidence type="ECO:0000313" key="8">
    <source>
        <dbReference type="EMBL" id="PNV73297.1"/>
    </source>
</evidence>
<protein>
    <submittedName>
        <fullName evidence="8">Hydrolase</fullName>
    </submittedName>
</protein>
<evidence type="ECO:0000313" key="9">
    <source>
        <dbReference type="Proteomes" id="UP000094669"/>
    </source>
</evidence>
<dbReference type="PANTHER" id="PTHR42978:SF2">
    <property type="entry name" value="102 KBASES UNSTABLE REGION: FROM 1 TO 119443"/>
    <property type="match status" value="1"/>
</dbReference>
<keyword evidence="9" id="KW-1185">Reference proteome</keyword>
<dbReference type="Proteomes" id="UP000094669">
    <property type="component" value="Unassembled WGS sequence"/>
</dbReference>
<proteinExistence type="inferred from homology"/>
<dbReference type="InterPro" id="IPR036866">
    <property type="entry name" value="RibonucZ/Hydroxyglut_hydro"/>
</dbReference>